<name>A0ABS9P0H4_9RHOB</name>
<evidence type="ECO:0000256" key="1">
    <source>
        <dbReference type="ARBA" id="ARBA00004127"/>
    </source>
</evidence>
<evidence type="ECO:0000256" key="4">
    <source>
        <dbReference type="ARBA" id="ARBA00023136"/>
    </source>
</evidence>
<dbReference type="Pfam" id="PF04191">
    <property type="entry name" value="PEMT"/>
    <property type="match status" value="1"/>
</dbReference>
<feature type="transmembrane region" description="Helical" evidence="5">
    <location>
        <begin position="66"/>
        <end position="85"/>
    </location>
</feature>
<reference evidence="6" key="1">
    <citation type="submission" date="2022-02" db="EMBL/GenBank/DDBJ databases">
        <title>The genome sequence of Ruegeria sp. 1NDH52C.</title>
        <authorList>
            <person name="Du J."/>
        </authorList>
    </citation>
    <scope>NUCLEOTIDE SEQUENCE</scope>
    <source>
        <strain evidence="6">1NDH52C</strain>
    </source>
</reference>
<dbReference type="PANTHER" id="PTHR43847:SF1">
    <property type="entry name" value="BLL3993 PROTEIN"/>
    <property type="match status" value="1"/>
</dbReference>
<evidence type="ECO:0000256" key="3">
    <source>
        <dbReference type="ARBA" id="ARBA00022989"/>
    </source>
</evidence>
<dbReference type="PANTHER" id="PTHR43847">
    <property type="entry name" value="BLL3993 PROTEIN"/>
    <property type="match status" value="1"/>
</dbReference>
<keyword evidence="7" id="KW-1185">Reference proteome</keyword>
<gene>
    <name evidence="6" type="ORF">MB818_17205</name>
</gene>
<keyword evidence="4 5" id="KW-0472">Membrane</keyword>
<dbReference type="Proteomes" id="UP001165279">
    <property type="component" value="Unassembled WGS sequence"/>
</dbReference>
<evidence type="ECO:0000313" key="7">
    <source>
        <dbReference type="Proteomes" id="UP001165279"/>
    </source>
</evidence>
<evidence type="ECO:0000256" key="2">
    <source>
        <dbReference type="ARBA" id="ARBA00022692"/>
    </source>
</evidence>
<dbReference type="InterPro" id="IPR052527">
    <property type="entry name" value="Metal_cation-efflux_comp"/>
</dbReference>
<dbReference type="Gene3D" id="1.20.120.1630">
    <property type="match status" value="1"/>
</dbReference>
<protein>
    <submittedName>
        <fullName evidence="6">Isoprenylcysteine carboxylmethyltransferase family protein</fullName>
    </submittedName>
</protein>
<dbReference type="InterPro" id="IPR007318">
    <property type="entry name" value="Phopholipid_MeTrfase"/>
</dbReference>
<evidence type="ECO:0000313" key="6">
    <source>
        <dbReference type="EMBL" id="MCG6559951.1"/>
    </source>
</evidence>
<feature type="transmembrane region" description="Helical" evidence="5">
    <location>
        <begin position="97"/>
        <end position="117"/>
    </location>
</feature>
<proteinExistence type="predicted"/>
<accession>A0ABS9P0H4</accession>
<dbReference type="EMBL" id="JAKOEM010000019">
    <property type="protein sequence ID" value="MCG6559951.1"/>
    <property type="molecule type" value="Genomic_DNA"/>
</dbReference>
<feature type="transmembrane region" description="Helical" evidence="5">
    <location>
        <begin position="138"/>
        <end position="162"/>
    </location>
</feature>
<evidence type="ECO:0000256" key="5">
    <source>
        <dbReference type="SAM" id="Phobius"/>
    </source>
</evidence>
<dbReference type="RefSeq" id="WP_234138750.1">
    <property type="nucleotide sequence ID" value="NZ_JAKOEM010000019.1"/>
</dbReference>
<keyword evidence="2 5" id="KW-0812">Transmembrane</keyword>
<sequence length="254" mass="28285">MGIKLHLRAQGSFCTCSIGRSASCRATLQRPVDKSAFGNNGRSTFGVSSMNKPTALPANQRLRINLLRLAFFAMLPLLVFSKSAWLHPEWLFDLFEVTGVFLVIAAVLGRFWSILYIGGRKNSEVMQDGPYSMCRHPLYFFSCMGAVGFGLMLGSVVLTAVLGAATFSILSATAAREEAFLRTEFGKRYDDYAARTPRILPRPSLFHTRSEITFNVETLRRNFFDALVFLSFIPLAELLEGLKEGALVPTFLIY</sequence>
<keyword evidence="3 5" id="KW-1133">Transmembrane helix</keyword>
<organism evidence="6 7">
    <name type="scientific">Ruegeria alba</name>
    <dbReference type="NCBI Taxonomy" id="2916756"/>
    <lineage>
        <taxon>Bacteria</taxon>
        <taxon>Pseudomonadati</taxon>
        <taxon>Pseudomonadota</taxon>
        <taxon>Alphaproteobacteria</taxon>
        <taxon>Rhodobacterales</taxon>
        <taxon>Roseobacteraceae</taxon>
        <taxon>Ruegeria</taxon>
    </lineage>
</organism>
<comment type="caution">
    <text evidence="6">The sequence shown here is derived from an EMBL/GenBank/DDBJ whole genome shotgun (WGS) entry which is preliminary data.</text>
</comment>
<comment type="subcellular location">
    <subcellularLocation>
        <location evidence="1">Endomembrane system</location>
        <topology evidence="1">Multi-pass membrane protein</topology>
    </subcellularLocation>
</comment>